<dbReference type="InterPro" id="IPR047657">
    <property type="entry name" value="PmbA"/>
</dbReference>
<dbReference type="AlphaFoldDB" id="D5VSQ7"/>
<dbReference type="Proteomes" id="UP000002061">
    <property type="component" value="Chromosome"/>
</dbReference>
<dbReference type="GO" id="GO:0008237">
    <property type="term" value="F:metallopeptidase activity"/>
    <property type="evidence" value="ECO:0007669"/>
    <property type="project" value="InterPro"/>
</dbReference>
<organism evidence="4 5">
    <name type="scientific">Methanocaldococcus infernus (strain DSM 11812 / JCM 15783 / ME)</name>
    <dbReference type="NCBI Taxonomy" id="573063"/>
    <lineage>
        <taxon>Archaea</taxon>
        <taxon>Methanobacteriati</taxon>
        <taxon>Methanobacteriota</taxon>
        <taxon>Methanomada group</taxon>
        <taxon>Methanococci</taxon>
        <taxon>Methanococcales</taxon>
        <taxon>Methanocaldococcaceae</taxon>
        <taxon>Methanocaldococcus</taxon>
    </lineage>
</organism>
<protein>
    <submittedName>
        <fullName evidence="4">Peptidase U62 modulator of DNA gyrase</fullName>
    </submittedName>
</protein>
<dbReference type="PANTHER" id="PTHR43421">
    <property type="entry name" value="METALLOPROTEASE PMBA"/>
    <property type="match status" value="1"/>
</dbReference>
<feature type="domain" description="Metalloprotease TldD/E N-terminal" evidence="1">
    <location>
        <begin position="16"/>
        <end position="78"/>
    </location>
</feature>
<dbReference type="GO" id="GO:0005829">
    <property type="term" value="C:cytosol"/>
    <property type="evidence" value="ECO:0007669"/>
    <property type="project" value="TreeGrafter"/>
</dbReference>
<reference evidence="4" key="1">
    <citation type="submission" date="2010-04" db="EMBL/GenBank/DDBJ databases">
        <title>Complete sequence of Methanocaldococcus infernus ME.</title>
        <authorList>
            <consortium name="US DOE Joint Genome Institute"/>
            <person name="Lucas S."/>
            <person name="Copeland A."/>
            <person name="Lapidus A."/>
            <person name="Cheng J.-F."/>
            <person name="Bruce D."/>
            <person name="Goodwin L."/>
            <person name="Pitluck S."/>
            <person name="Munk A.C."/>
            <person name="Detter J.C."/>
            <person name="Han C."/>
            <person name="Tapia R."/>
            <person name="Land M."/>
            <person name="Hauser L."/>
            <person name="Kyrpides N."/>
            <person name="Mikhailova N."/>
            <person name="Sieprawska-Lupa M."/>
            <person name="Whitman W.B."/>
            <person name="Woyke T."/>
        </authorList>
    </citation>
    <scope>NUCLEOTIDE SEQUENCE [LARGE SCALE GENOMIC DNA]</scope>
    <source>
        <strain evidence="4">ME</strain>
    </source>
</reference>
<keyword evidence="5" id="KW-1185">Reference proteome</keyword>
<evidence type="ECO:0000313" key="5">
    <source>
        <dbReference type="Proteomes" id="UP000002061"/>
    </source>
</evidence>
<evidence type="ECO:0000259" key="3">
    <source>
        <dbReference type="Pfam" id="PF19290"/>
    </source>
</evidence>
<dbReference type="Pfam" id="PF19289">
    <property type="entry name" value="PmbA_TldD_3rd"/>
    <property type="match status" value="1"/>
</dbReference>
<proteinExistence type="predicted"/>
<dbReference type="PANTHER" id="PTHR43421:SF1">
    <property type="entry name" value="METALLOPROTEASE PMBA"/>
    <property type="match status" value="1"/>
</dbReference>
<gene>
    <name evidence="4" type="ordered locus">Metin_0952</name>
</gene>
<dbReference type="Pfam" id="PF01523">
    <property type="entry name" value="PmbA_TldD_1st"/>
    <property type="match status" value="1"/>
</dbReference>
<accession>D5VSQ7</accession>
<dbReference type="OrthoDB" id="84520at2157"/>
<dbReference type="InterPro" id="IPR045569">
    <property type="entry name" value="Metalloprtase-TldD/E_C"/>
</dbReference>
<evidence type="ECO:0000259" key="2">
    <source>
        <dbReference type="Pfam" id="PF19289"/>
    </source>
</evidence>
<dbReference type="InterPro" id="IPR035068">
    <property type="entry name" value="TldD/PmbA_N"/>
</dbReference>
<dbReference type="InterPro" id="IPR045570">
    <property type="entry name" value="Metalloprtase-TldD/E_cen_dom"/>
</dbReference>
<dbReference type="Gene3D" id="3.30.2290.10">
    <property type="entry name" value="PmbA/TldD superfamily"/>
    <property type="match status" value="1"/>
</dbReference>
<feature type="domain" description="Metalloprotease TldD/E central" evidence="3">
    <location>
        <begin position="121"/>
        <end position="189"/>
    </location>
</feature>
<feature type="domain" description="Metalloprotease TldD/E C-terminal" evidence="2">
    <location>
        <begin position="201"/>
        <end position="405"/>
    </location>
</feature>
<dbReference type="HOGENOM" id="CLU_026425_4_2_2"/>
<dbReference type="GO" id="GO:0006508">
    <property type="term" value="P:proteolysis"/>
    <property type="evidence" value="ECO:0007669"/>
    <property type="project" value="InterPro"/>
</dbReference>
<dbReference type="eggNOG" id="arCOG00322">
    <property type="taxonomic scope" value="Archaea"/>
</dbReference>
<evidence type="ECO:0000259" key="1">
    <source>
        <dbReference type="Pfam" id="PF01523"/>
    </source>
</evidence>
<sequence length="409" mass="45408">MIEKLLKIGEKEGFDVEIFIEEGVSLDVELDGKSLDSFEHHEGFGIGVRVKKNNKVGFSYSKELSEKVVYDAMKNLVNDKIDFAYPSKYKNPKVFSKKVLELEDKELADLLIYLRDNIIGTPLSGGVGKGVGKVRIVNSYGLDVEETYTLFSAGISTIYKDETAYEGKTRVDIFNLDEIVEKVNELAKRGVNGKKLRYKGNIILSPRALSSLLTPLKLAINAENVQRGRSVLKDKIGEQVFSEHLTIIDNGVIDYGLGSSKFDGEGIAKGETTIVEDGVLKNYIYDIKRALKEGRGSTGNASRSYSSLPYISTNNLIIRETNNKIESFDNYVYIECVIGSHTANMITGDFSVEIQNSYLYKDGEIIPIKKGLFSGNIFNLLKEALPLKGSEQRGKLISPPILVEGEIIN</sequence>
<dbReference type="InterPro" id="IPR036059">
    <property type="entry name" value="TldD/PmbA_sf"/>
</dbReference>
<name>D5VSQ7_METIM</name>
<dbReference type="GeneID" id="9131965"/>
<dbReference type="SUPFAM" id="SSF111283">
    <property type="entry name" value="Putative modulator of DNA gyrase, PmbA/TldD"/>
    <property type="match status" value="1"/>
</dbReference>
<dbReference type="Pfam" id="PF19290">
    <property type="entry name" value="PmbA_TldD_2nd"/>
    <property type="match status" value="1"/>
</dbReference>
<dbReference type="EMBL" id="CP002009">
    <property type="protein sequence ID" value="ADG13610.1"/>
    <property type="molecule type" value="Genomic_DNA"/>
</dbReference>
<dbReference type="InterPro" id="IPR002510">
    <property type="entry name" value="Metalloprtase-TldD/E_N"/>
</dbReference>
<dbReference type="KEGG" id="mif:Metin_0952"/>
<evidence type="ECO:0000313" key="4">
    <source>
        <dbReference type="EMBL" id="ADG13610.1"/>
    </source>
</evidence>
<dbReference type="STRING" id="573063.Metin_0952"/>
<dbReference type="RefSeq" id="WP_013100356.1">
    <property type="nucleotide sequence ID" value="NC_014122.1"/>
</dbReference>